<dbReference type="InterPro" id="IPR035906">
    <property type="entry name" value="MetI-like_sf"/>
</dbReference>
<keyword evidence="4 7" id="KW-0812">Transmembrane</keyword>
<sequence>MLQFARFAATRAAMALITLTIVSLVVFTLMELVPGDCAERYLSYKNTQGSAITLADIDAERARLGLDRPFLTRWVSWLTGAFQGDFGSSCILRVDIAQLLGAKFWISLAICLGALTLAYTIAIPVGIISAASRNAAMNNVLRLVSYLGLAMPNFLLALMIMLVSTVYFGETLTGLFSPEYKDAPWSWAKLGDLLKHAWLPIFILGWSATAFALQTVRALMSDEIGKLYVTAAAARGIHGTRLLWRYPARHALGPIVNSLGFDLNRIFNELPIVALILTLTEAGSLLLEALARSNDQQLAGAIIFLLTASIVTLNFFTDILLAVIDPRVRNSILR</sequence>
<feature type="transmembrane region" description="Helical" evidence="7">
    <location>
        <begin position="12"/>
        <end position="33"/>
    </location>
</feature>
<evidence type="ECO:0000256" key="7">
    <source>
        <dbReference type="RuleBase" id="RU363032"/>
    </source>
</evidence>
<comment type="subcellular location">
    <subcellularLocation>
        <location evidence="1 7">Cell membrane</location>
        <topology evidence="1 7">Multi-pass membrane protein</topology>
    </subcellularLocation>
</comment>
<dbReference type="InterPro" id="IPR045621">
    <property type="entry name" value="BPD_transp_1_N"/>
</dbReference>
<accession>A0A366WYY9</accession>
<feature type="transmembrane region" description="Helical" evidence="7">
    <location>
        <begin position="297"/>
        <end position="324"/>
    </location>
</feature>
<dbReference type="PANTHER" id="PTHR43163">
    <property type="entry name" value="DIPEPTIDE TRANSPORT SYSTEM PERMEASE PROTEIN DPPB-RELATED"/>
    <property type="match status" value="1"/>
</dbReference>
<keyword evidence="6 7" id="KW-0472">Membrane</keyword>
<feature type="domain" description="ABC transmembrane type-1" evidence="8">
    <location>
        <begin position="104"/>
        <end position="315"/>
    </location>
</feature>
<dbReference type="SUPFAM" id="SSF161098">
    <property type="entry name" value="MetI-like"/>
    <property type="match status" value="1"/>
</dbReference>
<dbReference type="PROSITE" id="PS50928">
    <property type="entry name" value="ABC_TM1"/>
    <property type="match status" value="1"/>
</dbReference>
<evidence type="ECO:0000259" key="8">
    <source>
        <dbReference type="PROSITE" id="PS50928"/>
    </source>
</evidence>
<feature type="transmembrane region" description="Helical" evidence="7">
    <location>
        <begin position="104"/>
        <end position="131"/>
    </location>
</feature>
<dbReference type="EMBL" id="QOCE01000026">
    <property type="protein sequence ID" value="RBW56194.1"/>
    <property type="molecule type" value="Genomic_DNA"/>
</dbReference>
<evidence type="ECO:0000256" key="5">
    <source>
        <dbReference type="ARBA" id="ARBA00022989"/>
    </source>
</evidence>
<dbReference type="CDD" id="cd06261">
    <property type="entry name" value="TM_PBP2"/>
    <property type="match status" value="1"/>
</dbReference>
<evidence type="ECO:0000256" key="4">
    <source>
        <dbReference type="ARBA" id="ARBA00022692"/>
    </source>
</evidence>
<keyword evidence="2 7" id="KW-0813">Transport</keyword>
<dbReference type="InterPro" id="IPR000515">
    <property type="entry name" value="MetI-like"/>
</dbReference>
<evidence type="ECO:0000256" key="6">
    <source>
        <dbReference type="ARBA" id="ARBA00023136"/>
    </source>
</evidence>
<gene>
    <name evidence="9" type="ORF">DS909_09465</name>
</gene>
<feature type="transmembrane region" description="Helical" evidence="7">
    <location>
        <begin position="143"/>
        <end position="168"/>
    </location>
</feature>
<dbReference type="Gene3D" id="1.10.3720.10">
    <property type="entry name" value="MetI-like"/>
    <property type="match status" value="1"/>
</dbReference>
<evidence type="ECO:0000256" key="2">
    <source>
        <dbReference type="ARBA" id="ARBA00022448"/>
    </source>
</evidence>
<dbReference type="Pfam" id="PF19300">
    <property type="entry name" value="BPD_transp_1_N"/>
    <property type="match status" value="1"/>
</dbReference>
<dbReference type="PANTHER" id="PTHR43163:SF6">
    <property type="entry name" value="DIPEPTIDE TRANSPORT SYSTEM PERMEASE PROTEIN DPPB-RELATED"/>
    <property type="match status" value="1"/>
</dbReference>
<protein>
    <submittedName>
        <fullName evidence="9">ABC transporter permease</fullName>
    </submittedName>
</protein>
<comment type="caution">
    <text evidence="9">The sequence shown here is derived from an EMBL/GenBank/DDBJ whole genome shotgun (WGS) entry which is preliminary data.</text>
</comment>
<evidence type="ECO:0000256" key="1">
    <source>
        <dbReference type="ARBA" id="ARBA00004651"/>
    </source>
</evidence>
<keyword evidence="5 7" id="KW-1133">Transmembrane helix</keyword>
<dbReference type="GO" id="GO:0055085">
    <property type="term" value="P:transmembrane transport"/>
    <property type="evidence" value="ECO:0007669"/>
    <property type="project" value="InterPro"/>
</dbReference>
<dbReference type="OrthoDB" id="9807402at2"/>
<evidence type="ECO:0000313" key="9">
    <source>
        <dbReference type="EMBL" id="RBW56194.1"/>
    </source>
</evidence>
<organism evidence="9 10">
    <name type="scientific">Phaeobacter gallaeciensis</name>
    <dbReference type="NCBI Taxonomy" id="60890"/>
    <lineage>
        <taxon>Bacteria</taxon>
        <taxon>Pseudomonadati</taxon>
        <taxon>Pseudomonadota</taxon>
        <taxon>Alphaproteobacteria</taxon>
        <taxon>Rhodobacterales</taxon>
        <taxon>Roseobacteraceae</taxon>
        <taxon>Phaeobacter</taxon>
    </lineage>
</organism>
<reference evidence="9 10" key="1">
    <citation type="submission" date="2018-07" db="EMBL/GenBank/DDBJ databases">
        <title>Modular assembly of carbohydrate-degrading microbial communities in the ocean.</title>
        <authorList>
            <person name="Enke T.N."/>
            <person name="Datta M.S."/>
            <person name="Schwartzman J.A."/>
            <person name="Cermak N."/>
            <person name="Schmitz D.A."/>
            <person name="Barrere J."/>
            <person name="Cordero O.X."/>
        </authorList>
    </citation>
    <scope>NUCLEOTIDE SEQUENCE [LARGE SCALE GENOMIC DNA]</scope>
    <source>
        <strain evidence="9 10">C3M10</strain>
    </source>
</reference>
<keyword evidence="3" id="KW-1003">Cell membrane</keyword>
<dbReference type="AlphaFoldDB" id="A0A366WYY9"/>
<feature type="transmembrane region" description="Helical" evidence="7">
    <location>
        <begin position="272"/>
        <end position="291"/>
    </location>
</feature>
<comment type="similarity">
    <text evidence="7">Belongs to the binding-protein-dependent transport system permease family.</text>
</comment>
<proteinExistence type="inferred from homology"/>
<dbReference type="Pfam" id="PF00528">
    <property type="entry name" value="BPD_transp_1"/>
    <property type="match status" value="1"/>
</dbReference>
<evidence type="ECO:0000256" key="3">
    <source>
        <dbReference type="ARBA" id="ARBA00022475"/>
    </source>
</evidence>
<evidence type="ECO:0000313" key="10">
    <source>
        <dbReference type="Proteomes" id="UP000252706"/>
    </source>
</evidence>
<feature type="transmembrane region" description="Helical" evidence="7">
    <location>
        <begin position="197"/>
        <end position="216"/>
    </location>
</feature>
<dbReference type="Proteomes" id="UP000252706">
    <property type="component" value="Unassembled WGS sequence"/>
</dbReference>
<name>A0A366WYY9_9RHOB</name>
<dbReference type="GO" id="GO:0005886">
    <property type="term" value="C:plasma membrane"/>
    <property type="evidence" value="ECO:0007669"/>
    <property type="project" value="UniProtKB-SubCell"/>
</dbReference>
<dbReference type="RefSeq" id="WP_113823207.1">
    <property type="nucleotide sequence ID" value="NZ_QOCE01000026.1"/>
</dbReference>